<reference evidence="1" key="2">
    <citation type="submission" date="2021-04" db="EMBL/GenBank/DDBJ databases">
        <authorList>
            <person name="Gilroy R."/>
        </authorList>
    </citation>
    <scope>NUCLEOTIDE SEQUENCE</scope>
    <source>
        <strain evidence="1">ChiGjej1B1-1692</strain>
    </source>
</reference>
<sequence>MIYSDTSRQTLEALRAVNVTGSLLCPASLLTCIKELYVTGETKTYPDDCIILPPVFTPDEYFHLRAREGQKYYVEQEVRLTVPGISLAALGDKKVQFISPRFFVPAEKAADALELFDEKASMVVIPRGCAFIDACEELSENLLRKYGNRLFFRGDLTLTAESIPLLSRLEKLYVSGTLLVPENLAEDFYQFDVECSSVKVVKEEKRRILENSPRIILDKNILTASPQGVLVQNCAVLTIDENITPQDILDHVEIVNCARVDCSENQKAAVYQKSSNVPQIGSREENGEPSGMLGILLNLAETKMINADKYVL</sequence>
<accession>A0A9D2NZ42</accession>
<protein>
    <submittedName>
        <fullName evidence="1">Uncharacterized protein</fullName>
    </submittedName>
</protein>
<organism evidence="1 2">
    <name type="scientific">Candidatus Mediterraneibacter faecigallinarum</name>
    <dbReference type="NCBI Taxonomy" id="2838669"/>
    <lineage>
        <taxon>Bacteria</taxon>
        <taxon>Bacillati</taxon>
        <taxon>Bacillota</taxon>
        <taxon>Clostridia</taxon>
        <taxon>Lachnospirales</taxon>
        <taxon>Lachnospiraceae</taxon>
        <taxon>Mediterraneibacter</taxon>
    </lineage>
</organism>
<dbReference type="EMBL" id="DWWK01000192">
    <property type="protein sequence ID" value="HJC39699.1"/>
    <property type="molecule type" value="Genomic_DNA"/>
</dbReference>
<dbReference type="Proteomes" id="UP000823894">
    <property type="component" value="Unassembled WGS sequence"/>
</dbReference>
<dbReference type="AlphaFoldDB" id="A0A9D2NZ42"/>
<gene>
    <name evidence="1" type="ORF">H9757_11660</name>
</gene>
<evidence type="ECO:0000313" key="1">
    <source>
        <dbReference type="EMBL" id="HJC39699.1"/>
    </source>
</evidence>
<comment type="caution">
    <text evidence="1">The sequence shown here is derived from an EMBL/GenBank/DDBJ whole genome shotgun (WGS) entry which is preliminary data.</text>
</comment>
<proteinExistence type="predicted"/>
<name>A0A9D2NZ42_9FIRM</name>
<reference evidence="1" key="1">
    <citation type="journal article" date="2021" name="PeerJ">
        <title>Extensive microbial diversity within the chicken gut microbiome revealed by metagenomics and culture.</title>
        <authorList>
            <person name="Gilroy R."/>
            <person name="Ravi A."/>
            <person name="Getino M."/>
            <person name="Pursley I."/>
            <person name="Horton D.L."/>
            <person name="Alikhan N.F."/>
            <person name="Baker D."/>
            <person name="Gharbi K."/>
            <person name="Hall N."/>
            <person name="Watson M."/>
            <person name="Adriaenssens E.M."/>
            <person name="Foster-Nyarko E."/>
            <person name="Jarju S."/>
            <person name="Secka A."/>
            <person name="Antonio M."/>
            <person name="Oren A."/>
            <person name="Chaudhuri R.R."/>
            <person name="La Ragione R."/>
            <person name="Hildebrand F."/>
            <person name="Pallen M.J."/>
        </authorList>
    </citation>
    <scope>NUCLEOTIDE SEQUENCE</scope>
    <source>
        <strain evidence="1">ChiGjej1B1-1692</strain>
    </source>
</reference>
<evidence type="ECO:0000313" key="2">
    <source>
        <dbReference type="Proteomes" id="UP000823894"/>
    </source>
</evidence>